<comment type="caution">
    <text evidence="1">The sequence shown here is derived from an EMBL/GenBank/DDBJ whole genome shotgun (WGS) entry which is preliminary data.</text>
</comment>
<evidence type="ECO:0000313" key="1">
    <source>
        <dbReference type="EMBL" id="KAI6085891.1"/>
    </source>
</evidence>
<reference evidence="1 2" key="1">
    <citation type="journal article" date="2022" name="New Phytol.">
        <title>Ecological generalism drives hyperdiversity of secondary metabolite gene clusters in xylarialean endophytes.</title>
        <authorList>
            <person name="Franco M.E.E."/>
            <person name="Wisecaver J.H."/>
            <person name="Arnold A.E."/>
            <person name="Ju Y.M."/>
            <person name="Slot J.C."/>
            <person name="Ahrendt S."/>
            <person name="Moore L.P."/>
            <person name="Eastman K.E."/>
            <person name="Scott K."/>
            <person name="Konkel Z."/>
            <person name="Mondo S.J."/>
            <person name="Kuo A."/>
            <person name="Hayes R.D."/>
            <person name="Haridas S."/>
            <person name="Andreopoulos B."/>
            <person name="Riley R."/>
            <person name="LaButti K."/>
            <person name="Pangilinan J."/>
            <person name="Lipzen A."/>
            <person name="Amirebrahimi M."/>
            <person name="Yan J."/>
            <person name="Adam C."/>
            <person name="Keymanesh K."/>
            <person name="Ng V."/>
            <person name="Louie K."/>
            <person name="Northen T."/>
            <person name="Drula E."/>
            <person name="Henrissat B."/>
            <person name="Hsieh H.M."/>
            <person name="Youens-Clark K."/>
            <person name="Lutzoni F."/>
            <person name="Miadlikowska J."/>
            <person name="Eastwood D.C."/>
            <person name="Hamelin R.C."/>
            <person name="Grigoriev I.V."/>
            <person name="U'Ren J.M."/>
        </authorList>
    </citation>
    <scope>NUCLEOTIDE SEQUENCE [LARGE SCALE GENOMIC DNA]</scope>
    <source>
        <strain evidence="1 2">ER1909</strain>
    </source>
</reference>
<name>A0ACC0CZL6_9PEZI</name>
<dbReference type="Proteomes" id="UP001497680">
    <property type="component" value="Unassembled WGS sequence"/>
</dbReference>
<accession>A0ACC0CZL6</accession>
<sequence length="218" mass="23824">MRSVNFFFMTAGLAQCIAAAPAEAGADQLNIRTDTDDVPDYSADSDWDFATLDEAYDPEDPAIKDLPEIDPSEIVFTDYDAEMNGTSPNPIARGLTQHFCGMTNYPHPTVGPIRDGLSYLHNGGNQKFCVAKKKCGRISCSYGTGFNVCNGKAKEQCYTLGGIGKRLNFLTHHVCGIGTSCSSSPFCSPDNCCDREKRAYQGFYERNFNIIVKGGFDC</sequence>
<dbReference type="EMBL" id="MU394321">
    <property type="protein sequence ID" value="KAI6085891.1"/>
    <property type="molecule type" value="Genomic_DNA"/>
</dbReference>
<proteinExistence type="predicted"/>
<protein>
    <submittedName>
        <fullName evidence="1">Uncharacterized protein</fullName>
    </submittedName>
</protein>
<evidence type="ECO:0000313" key="2">
    <source>
        <dbReference type="Proteomes" id="UP001497680"/>
    </source>
</evidence>
<organism evidence="1 2">
    <name type="scientific">Hypoxylon rubiginosum</name>
    <dbReference type="NCBI Taxonomy" id="110542"/>
    <lineage>
        <taxon>Eukaryota</taxon>
        <taxon>Fungi</taxon>
        <taxon>Dikarya</taxon>
        <taxon>Ascomycota</taxon>
        <taxon>Pezizomycotina</taxon>
        <taxon>Sordariomycetes</taxon>
        <taxon>Xylariomycetidae</taxon>
        <taxon>Xylariales</taxon>
        <taxon>Hypoxylaceae</taxon>
        <taxon>Hypoxylon</taxon>
    </lineage>
</organism>
<keyword evidence="2" id="KW-1185">Reference proteome</keyword>
<gene>
    <name evidence="1" type="ORF">F4821DRAFT_260587</name>
</gene>